<protein>
    <recommendedName>
        <fullName evidence="2">Fungal-type protein kinase domain-containing protein</fullName>
    </recommendedName>
</protein>
<dbReference type="PANTHER" id="PTHR38248">
    <property type="entry name" value="FUNK1 6"/>
    <property type="match status" value="1"/>
</dbReference>
<dbReference type="InterPro" id="IPR011009">
    <property type="entry name" value="Kinase-like_dom_sf"/>
</dbReference>
<accession>A0A165D0I3</accession>
<dbReference type="InterPro" id="IPR040976">
    <property type="entry name" value="Pkinase_fungal"/>
</dbReference>
<dbReference type="EMBL" id="KV427640">
    <property type="protein sequence ID" value="KZT03889.1"/>
    <property type="molecule type" value="Genomic_DNA"/>
</dbReference>
<dbReference type="PANTHER" id="PTHR38248:SF2">
    <property type="entry name" value="FUNK1 11"/>
    <property type="match status" value="1"/>
</dbReference>
<feature type="region of interest" description="Disordered" evidence="1">
    <location>
        <begin position="537"/>
        <end position="580"/>
    </location>
</feature>
<dbReference type="AlphaFoldDB" id="A0A165D0I3"/>
<dbReference type="Proteomes" id="UP000076871">
    <property type="component" value="Unassembled WGS sequence"/>
</dbReference>
<sequence>VRTLVVKDTGNHPDIEEGKKPDLTFYANTPEARKAYELSQDQLEDAKVTPEERRQYLGRAAWPHACVFVEFKAAENKNPFEKRKDEYMPRDTDDARKARGQMYQYATAIMNAQPRTHVFFINIWRTQATLFYADHSQFVCTKPFNFTGKSSALSTFLYHLGQMNREELGYDSSVIAATAEDIAAVNDVRAEMTPYHQDCVADAFFESGWPVYRVTMPAEQAGFKQPREDGDFLIGRPLYKIYSPTGRATRVYAAYNIKTERMCTVKDCWPEEWEDGEHTTYKCIQEAEVPYTATCLYGGYVGEQKTKACDDLKHGRPVRRHYRIVLKELGRPLDKYSSSGELIMAGFCVLRAHSVAWEKCGLLQRDMSPYNMVFDEVDPRDLPKNKPRPIRALLIDWHLAKSKDELNSGAKRVGRSGTWQFISARLLMNPTAQNEVSDDLESVILIMEWMALRFHDHQYLLPIESAGWLKEHVLQFFEFRDYDQGRRHVGGTGKYKQWISGSRDWQPKNTMDVFVELLDSLLKLAHNHYLALKARAPQPAPPAKPTFEPDFTAPPLEDPLLDSEDKKPRPQPGPSTVKTADVGTLSLATHAEILAIFLTAVRSLSKGFVRDKVSDKFDDIGMATEKFSQVENAKQPRQSKQSKQSKKKTTSGQQEKGLLRRSLRLSAQASAAGDQAEGSSKPVKRRSDQMEGLEEKDGAKRQATGITRRDSQLHNSVP</sequence>
<evidence type="ECO:0000259" key="2">
    <source>
        <dbReference type="Pfam" id="PF17667"/>
    </source>
</evidence>
<gene>
    <name evidence="3" type="ORF">LAESUDRAFT_728569</name>
</gene>
<dbReference type="Pfam" id="PF17667">
    <property type="entry name" value="Pkinase_fungal"/>
    <property type="match status" value="2"/>
</dbReference>
<feature type="domain" description="Fungal-type protein kinase" evidence="2">
    <location>
        <begin position="92"/>
        <end position="301"/>
    </location>
</feature>
<feature type="domain" description="Fungal-type protein kinase" evidence="2">
    <location>
        <begin position="316"/>
        <end position="450"/>
    </location>
</feature>
<reference evidence="3 4" key="1">
    <citation type="journal article" date="2016" name="Mol. Biol. Evol.">
        <title>Comparative Genomics of Early-Diverging Mushroom-Forming Fungi Provides Insights into the Origins of Lignocellulose Decay Capabilities.</title>
        <authorList>
            <person name="Nagy L.G."/>
            <person name="Riley R."/>
            <person name="Tritt A."/>
            <person name="Adam C."/>
            <person name="Daum C."/>
            <person name="Floudas D."/>
            <person name="Sun H."/>
            <person name="Yadav J.S."/>
            <person name="Pangilinan J."/>
            <person name="Larsson K.H."/>
            <person name="Matsuura K."/>
            <person name="Barry K."/>
            <person name="Labutti K."/>
            <person name="Kuo R."/>
            <person name="Ohm R.A."/>
            <person name="Bhattacharya S.S."/>
            <person name="Shirouzu T."/>
            <person name="Yoshinaga Y."/>
            <person name="Martin F.M."/>
            <person name="Grigoriev I.V."/>
            <person name="Hibbett D.S."/>
        </authorList>
    </citation>
    <scope>NUCLEOTIDE SEQUENCE [LARGE SCALE GENOMIC DNA]</scope>
    <source>
        <strain evidence="3 4">93-53</strain>
    </source>
</reference>
<dbReference type="GeneID" id="63826492"/>
<feature type="region of interest" description="Disordered" evidence="1">
    <location>
        <begin position="628"/>
        <end position="718"/>
    </location>
</feature>
<organism evidence="3 4">
    <name type="scientific">Laetiporus sulphureus 93-53</name>
    <dbReference type="NCBI Taxonomy" id="1314785"/>
    <lineage>
        <taxon>Eukaryota</taxon>
        <taxon>Fungi</taxon>
        <taxon>Dikarya</taxon>
        <taxon>Basidiomycota</taxon>
        <taxon>Agaricomycotina</taxon>
        <taxon>Agaricomycetes</taxon>
        <taxon>Polyporales</taxon>
        <taxon>Laetiporus</taxon>
    </lineage>
</organism>
<dbReference type="OrthoDB" id="2802734at2759"/>
<dbReference type="InParanoid" id="A0A165D0I3"/>
<keyword evidence="4" id="KW-1185">Reference proteome</keyword>
<name>A0A165D0I3_9APHY</name>
<feature type="non-terminal residue" evidence="3">
    <location>
        <position position="1"/>
    </location>
</feature>
<proteinExistence type="predicted"/>
<dbReference type="SUPFAM" id="SSF56112">
    <property type="entry name" value="Protein kinase-like (PK-like)"/>
    <property type="match status" value="1"/>
</dbReference>
<evidence type="ECO:0000256" key="1">
    <source>
        <dbReference type="SAM" id="MobiDB-lite"/>
    </source>
</evidence>
<evidence type="ECO:0000313" key="4">
    <source>
        <dbReference type="Proteomes" id="UP000076871"/>
    </source>
</evidence>
<dbReference type="RefSeq" id="XP_040761629.1">
    <property type="nucleotide sequence ID" value="XM_040909463.1"/>
</dbReference>
<feature type="compositionally biased region" description="Basic and acidic residues" evidence="1">
    <location>
        <begin position="685"/>
        <end position="700"/>
    </location>
</feature>
<evidence type="ECO:0000313" key="3">
    <source>
        <dbReference type="EMBL" id="KZT03889.1"/>
    </source>
</evidence>